<evidence type="ECO:0000256" key="4">
    <source>
        <dbReference type="ARBA" id="ARBA00022832"/>
    </source>
</evidence>
<dbReference type="PANTHER" id="PTHR43149:SF1">
    <property type="entry name" value="DELTA(3,5)-DELTA(2,4)-DIENOYL-COA ISOMERASE, MITOCHONDRIAL"/>
    <property type="match status" value="1"/>
</dbReference>
<keyword evidence="8" id="KW-0413">Isomerase</keyword>
<dbReference type="PANTHER" id="PTHR43149">
    <property type="entry name" value="ENOYL-COA HYDRATASE"/>
    <property type="match status" value="1"/>
</dbReference>
<dbReference type="Pfam" id="PF00378">
    <property type="entry name" value="ECH_1"/>
    <property type="match status" value="1"/>
</dbReference>
<evidence type="ECO:0000256" key="11">
    <source>
        <dbReference type="ARBA" id="ARBA00055786"/>
    </source>
</evidence>
<dbReference type="GO" id="GO:0006631">
    <property type="term" value="P:fatty acid metabolic process"/>
    <property type="evidence" value="ECO:0007669"/>
    <property type="project" value="UniProtKB-KW"/>
</dbReference>
<dbReference type="AlphaFoldDB" id="A0AAU9ULV4"/>
<dbReference type="GO" id="GO:0005777">
    <property type="term" value="C:peroxisome"/>
    <property type="evidence" value="ECO:0007669"/>
    <property type="project" value="UniProtKB-SubCell"/>
</dbReference>
<evidence type="ECO:0000313" key="14">
    <source>
        <dbReference type="Proteomes" id="UP001153954"/>
    </source>
</evidence>
<dbReference type="Gene3D" id="1.10.12.10">
    <property type="entry name" value="Lyase 2-enoyl-coa Hydratase, Chain A, domain 2"/>
    <property type="match status" value="1"/>
</dbReference>
<evidence type="ECO:0000256" key="6">
    <source>
        <dbReference type="ARBA" id="ARBA00023098"/>
    </source>
</evidence>
<evidence type="ECO:0000256" key="10">
    <source>
        <dbReference type="ARBA" id="ARBA00052809"/>
    </source>
</evidence>
<reference evidence="13" key="1">
    <citation type="submission" date="2022-03" db="EMBL/GenBank/DDBJ databases">
        <authorList>
            <person name="Tunstrom K."/>
        </authorList>
    </citation>
    <scope>NUCLEOTIDE SEQUENCE</scope>
</reference>
<dbReference type="InterPro" id="IPR045002">
    <property type="entry name" value="Ech1-like"/>
</dbReference>
<keyword evidence="6" id="KW-0443">Lipid metabolism</keyword>
<organism evidence="13 14">
    <name type="scientific">Euphydryas editha</name>
    <name type="common">Edith's checkerspot</name>
    <dbReference type="NCBI Taxonomy" id="104508"/>
    <lineage>
        <taxon>Eukaryota</taxon>
        <taxon>Metazoa</taxon>
        <taxon>Ecdysozoa</taxon>
        <taxon>Arthropoda</taxon>
        <taxon>Hexapoda</taxon>
        <taxon>Insecta</taxon>
        <taxon>Pterygota</taxon>
        <taxon>Neoptera</taxon>
        <taxon>Endopterygota</taxon>
        <taxon>Lepidoptera</taxon>
        <taxon>Glossata</taxon>
        <taxon>Ditrysia</taxon>
        <taxon>Papilionoidea</taxon>
        <taxon>Nymphalidae</taxon>
        <taxon>Nymphalinae</taxon>
        <taxon>Euphydryas</taxon>
    </lineage>
</organism>
<dbReference type="EMBL" id="CAKOGL010000020">
    <property type="protein sequence ID" value="CAH2098640.1"/>
    <property type="molecule type" value="Genomic_DNA"/>
</dbReference>
<evidence type="ECO:0000313" key="13">
    <source>
        <dbReference type="EMBL" id="CAH2098640.1"/>
    </source>
</evidence>
<dbReference type="SUPFAM" id="SSF52096">
    <property type="entry name" value="ClpP/crotonase"/>
    <property type="match status" value="1"/>
</dbReference>
<evidence type="ECO:0000256" key="2">
    <source>
        <dbReference type="ARBA" id="ARBA00005005"/>
    </source>
</evidence>
<protein>
    <recommendedName>
        <fullName evidence="12">Delta(3,5)-Delta(2,4)-dienoyl-CoA isomerase, mitochondrial</fullName>
    </recommendedName>
</protein>
<dbReference type="GO" id="GO:0051750">
    <property type="term" value="F:delta(3,5)-delta(2,4)-dienoyl-CoA isomerase activity"/>
    <property type="evidence" value="ECO:0007669"/>
    <property type="project" value="TreeGrafter"/>
</dbReference>
<comment type="subcellular location">
    <subcellularLocation>
        <location evidence="1">Peroxisome</location>
    </subcellularLocation>
</comment>
<comment type="similarity">
    <text evidence="3">Belongs to the enoyl-CoA hydratase/isomerase family.</text>
</comment>
<comment type="function">
    <text evidence="11">Isomerization of 3-trans,5-cis-dienoyl-CoA to 2-trans,4-trans-dienoyl-CoA.</text>
</comment>
<comment type="pathway">
    <text evidence="2">Lipid metabolism; fatty acid beta-oxidation.</text>
</comment>
<dbReference type="InterPro" id="IPR029045">
    <property type="entry name" value="ClpP/crotonase-like_dom_sf"/>
</dbReference>
<evidence type="ECO:0000256" key="1">
    <source>
        <dbReference type="ARBA" id="ARBA00004275"/>
    </source>
</evidence>
<evidence type="ECO:0000256" key="9">
    <source>
        <dbReference type="ARBA" id="ARBA00051408"/>
    </source>
</evidence>
<dbReference type="InterPro" id="IPR001753">
    <property type="entry name" value="Enoyl-CoA_hydra/iso"/>
</dbReference>
<keyword evidence="14" id="KW-1185">Reference proteome</keyword>
<keyword evidence="7" id="KW-0576">Peroxisome</keyword>
<evidence type="ECO:0000256" key="5">
    <source>
        <dbReference type="ARBA" id="ARBA00022990"/>
    </source>
</evidence>
<dbReference type="CDD" id="cd06558">
    <property type="entry name" value="crotonase-like"/>
    <property type="match status" value="1"/>
</dbReference>
<dbReference type="FunFam" id="3.90.226.10:FF:000024">
    <property type="entry name" value="Delta3,5-delta2,4-dienoyl-CoA isomerase"/>
    <property type="match status" value="1"/>
</dbReference>
<dbReference type="InterPro" id="IPR014748">
    <property type="entry name" value="Enoyl-CoA_hydra_C"/>
</dbReference>
<sequence>MSLLSRSIVLMRSTRVRSGIISRLYSSNTEVPQFETLEISVPKKNVFHVEMNRPKQLNTFNKIMWQELNDCFTSLNDNSECRVIVLSGKGKHFTAGIDFNSLIELASKMEEFDDVARKAKLMHAYITYAQNGITSLEDCIKPILSVVHNACVGAGVDLITAADMRYCTEEAWFQVKEVDLGLAADVGTLQRLPKVIGNTSTARELCFTARKLQSKEALEIGLVSKVFPDKDSAIKEVLETAEKIALKSPVAVQMTKKSLVYSQSRPTKDGLEHIKLINQMMLQSEDLKKSAMAQATKTETEFEDL</sequence>
<dbReference type="Proteomes" id="UP001153954">
    <property type="component" value="Unassembled WGS sequence"/>
</dbReference>
<evidence type="ECO:0000256" key="3">
    <source>
        <dbReference type="ARBA" id="ARBA00005254"/>
    </source>
</evidence>
<comment type="catalytic activity">
    <reaction evidence="10">
        <text>(3E,5Z,8Z,11Z,14Z)-eicosapentaenoyl-CoA = (2E,4E,8Z,11Z,14Z)-eicosapentaenoyl-CoA</text>
        <dbReference type="Rhea" id="RHEA:45224"/>
        <dbReference type="ChEBI" id="CHEBI:85090"/>
        <dbReference type="ChEBI" id="CHEBI:85091"/>
    </reaction>
</comment>
<accession>A0AAU9ULV4</accession>
<gene>
    <name evidence="13" type="ORF">EEDITHA_LOCUS13738</name>
</gene>
<comment type="catalytic activity">
    <reaction evidence="9">
        <text>(3E,5Z)-octadienoyl-CoA = (2E,4E)-octadienoyl-CoA</text>
        <dbReference type="Rhea" id="RHEA:45244"/>
        <dbReference type="ChEBI" id="CHEBI:62243"/>
        <dbReference type="ChEBI" id="CHEBI:85108"/>
    </reaction>
</comment>
<evidence type="ECO:0000256" key="8">
    <source>
        <dbReference type="ARBA" id="ARBA00023235"/>
    </source>
</evidence>
<keyword evidence="5" id="KW-0007">Acetylation</keyword>
<dbReference type="GO" id="GO:0005739">
    <property type="term" value="C:mitochondrion"/>
    <property type="evidence" value="ECO:0007669"/>
    <property type="project" value="TreeGrafter"/>
</dbReference>
<evidence type="ECO:0000256" key="7">
    <source>
        <dbReference type="ARBA" id="ARBA00023140"/>
    </source>
</evidence>
<keyword evidence="4" id="KW-0276">Fatty acid metabolism</keyword>
<comment type="caution">
    <text evidence="13">The sequence shown here is derived from an EMBL/GenBank/DDBJ whole genome shotgun (WGS) entry which is preliminary data.</text>
</comment>
<dbReference type="Gene3D" id="3.90.226.10">
    <property type="entry name" value="2-enoyl-CoA Hydratase, Chain A, domain 1"/>
    <property type="match status" value="1"/>
</dbReference>
<dbReference type="FunFam" id="1.10.12.10:FF:000004">
    <property type="entry name" value="Delta3,5-delta2,4-dienoyl-CoA isomerase"/>
    <property type="match status" value="1"/>
</dbReference>
<proteinExistence type="inferred from homology"/>
<name>A0AAU9ULV4_EUPED</name>
<evidence type="ECO:0000256" key="12">
    <source>
        <dbReference type="ARBA" id="ARBA00071021"/>
    </source>
</evidence>